<feature type="compositionally biased region" description="Polar residues" evidence="1">
    <location>
        <begin position="251"/>
        <end position="262"/>
    </location>
</feature>
<dbReference type="EMBL" id="KI911142">
    <property type="protein sequence ID" value="ETS03765.1"/>
    <property type="molecule type" value="Genomic_DNA"/>
</dbReference>
<organism evidence="2 3">
    <name type="scientific">Hypocrea jecorina (strain ATCC 56765 / BCRC 32924 / NRRL 11460 / Rut C-30)</name>
    <name type="common">Trichoderma reesei</name>
    <dbReference type="NCBI Taxonomy" id="1344414"/>
    <lineage>
        <taxon>Eukaryota</taxon>
        <taxon>Fungi</taxon>
        <taxon>Dikarya</taxon>
        <taxon>Ascomycota</taxon>
        <taxon>Pezizomycotina</taxon>
        <taxon>Sordariomycetes</taxon>
        <taxon>Hypocreomycetidae</taxon>
        <taxon>Hypocreales</taxon>
        <taxon>Hypocreaceae</taxon>
        <taxon>Trichoderma</taxon>
    </lineage>
</organism>
<name>A0A024SEH8_HYPJR</name>
<feature type="compositionally biased region" description="Polar residues" evidence="1">
    <location>
        <begin position="234"/>
        <end position="244"/>
    </location>
</feature>
<reference evidence="3" key="1">
    <citation type="journal article" date="2013" name="Ind. Biotechnol.">
        <title>Comparative genomics analysis of Trichoderma reesei strains.</title>
        <authorList>
            <person name="Koike H."/>
            <person name="Aerts A."/>
            <person name="LaButti K."/>
            <person name="Grigoriev I.V."/>
            <person name="Baker S.E."/>
        </authorList>
    </citation>
    <scope>NUCLEOTIDE SEQUENCE [LARGE SCALE GENOMIC DNA]</scope>
    <source>
        <strain evidence="3">ATCC 56765 / BCRC 32924 / NRRL 11460 / Rut C-30</strain>
    </source>
</reference>
<evidence type="ECO:0000256" key="1">
    <source>
        <dbReference type="SAM" id="MobiDB-lite"/>
    </source>
</evidence>
<protein>
    <submittedName>
        <fullName evidence="2">Uncharacterized protein</fullName>
    </submittedName>
</protein>
<feature type="non-terminal residue" evidence="2">
    <location>
        <position position="1"/>
    </location>
</feature>
<feature type="region of interest" description="Disordered" evidence="1">
    <location>
        <begin position="204"/>
        <end position="304"/>
    </location>
</feature>
<dbReference type="HOGENOM" id="CLU_684378_0_0_1"/>
<dbReference type="KEGG" id="trr:M419DRAFT_74337"/>
<dbReference type="AlphaFoldDB" id="A0A024SEH8"/>
<feature type="compositionally biased region" description="Polar residues" evidence="1">
    <location>
        <begin position="281"/>
        <end position="292"/>
    </location>
</feature>
<accession>A0A024SEH8</accession>
<sequence>SFQAANLVLLAQGAGWGSGWRWSREKQRPTGWHCNLEDEVQGSDKDFGPGFRLPLSHSLSESESRVKGLEAAEKQRKMDGRGGDWQQEVPCARLRVAGDGNVGRFRGEAADMGPAQVRGPAQGWGGNAPRAGRYLIRWIIIAAASRLSVVEWLSVLYCDTVSMSTRFIRRDSRTCAVSVRWPALNPEIRWQLQQSLNPDTEHQLIPWSLSSPFPRQTPCPGKKNDEKKKPVTRNDATIWTSNQPTRPPSNYRRQPPQSSADAQRQCGPFRASGRGDFAGWGTTSPRRQQLAATRSPEATAGGAPWTDSAASKAVLAPACDFSRVLAKLAIPSLPSSFFCFLPPSSAMLCYAVLCCCLALPAAFDQNRAPNGIGRSGLPEPSSNAVASVPRLSLFFPCPVSPAS</sequence>
<dbReference type="Proteomes" id="UP000024376">
    <property type="component" value="Unassembled WGS sequence"/>
</dbReference>
<evidence type="ECO:0000313" key="3">
    <source>
        <dbReference type="Proteomes" id="UP000024376"/>
    </source>
</evidence>
<gene>
    <name evidence="2" type="ORF">M419DRAFT_74337</name>
</gene>
<proteinExistence type="predicted"/>
<evidence type="ECO:0000313" key="2">
    <source>
        <dbReference type="EMBL" id="ETS03765.1"/>
    </source>
</evidence>